<dbReference type="Proteomes" id="UP000683310">
    <property type="component" value="Chromosome"/>
</dbReference>
<dbReference type="EMBL" id="CP074371">
    <property type="protein sequence ID" value="QVI24277.1"/>
    <property type="molecule type" value="Genomic_DNA"/>
</dbReference>
<gene>
    <name evidence="2" type="ORF">KHQ06_16810</name>
</gene>
<dbReference type="SMART" id="SM00479">
    <property type="entry name" value="EXOIII"/>
    <property type="match status" value="1"/>
</dbReference>
<dbReference type="Gene3D" id="3.30.420.10">
    <property type="entry name" value="Ribonuclease H-like superfamily/Ribonuclease H"/>
    <property type="match status" value="1"/>
</dbReference>
<evidence type="ECO:0000313" key="3">
    <source>
        <dbReference type="Proteomes" id="UP000683310"/>
    </source>
</evidence>
<dbReference type="InterPro" id="IPR036397">
    <property type="entry name" value="RNaseH_sf"/>
</dbReference>
<keyword evidence="3" id="KW-1185">Reference proteome</keyword>
<dbReference type="InterPro" id="IPR012337">
    <property type="entry name" value="RNaseH-like_sf"/>
</dbReference>
<evidence type="ECO:0000259" key="1">
    <source>
        <dbReference type="SMART" id="SM00479"/>
    </source>
</evidence>
<reference evidence="2 3" key="1">
    <citation type="submission" date="2021-04" db="EMBL/GenBank/DDBJ databases">
        <title>Nocardia tengchongensis.</title>
        <authorList>
            <person name="Zhuang k."/>
            <person name="Ran Y."/>
            <person name="Li W."/>
        </authorList>
    </citation>
    <scope>NUCLEOTIDE SEQUENCE [LARGE SCALE GENOMIC DNA]</scope>
    <source>
        <strain evidence="2 3">CFH S0057</strain>
    </source>
</reference>
<dbReference type="InterPro" id="IPR013520">
    <property type="entry name" value="Ribonucl_H"/>
</dbReference>
<accession>A0ABX8CWJ7</accession>
<organism evidence="2 3">
    <name type="scientific">Nocardia tengchongensis</name>
    <dbReference type="NCBI Taxonomy" id="2055889"/>
    <lineage>
        <taxon>Bacteria</taxon>
        <taxon>Bacillati</taxon>
        <taxon>Actinomycetota</taxon>
        <taxon>Actinomycetes</taxon>
        <taxon>Mycobacteriales</taxon>
        <taxon>Nocardiaceae</taxon>
        <taxon>Nocardia</taxon>
    </lineage>
</organism>
<dbReference type="SUPFAM" id="SSF53098">
    <property type="entry name" value="Ribonuclease H-like"/>
    <property type="match status" value="1"/>
</dbReference>
<proteinExistence type="predicted"/>
<dbReference type="PANTHER" id="PTHR30231:SF42">
    <property type="entry name" value="EXONUCLEASE"/>
    <property type="match status" value="1"/>
</dbReference>
<protein>
    <submittedName>
        <fullName evidence="2">DNA polymerase III subunit epsilon</fullName>
    </submittedName>
</protein>
<feature type="domain" description="Exonuclease" evidence="1">
    <location>
        <begin position="6"/>
        <end position="173"/>
    </location>
</feature>
<name>A0ABX8CWJ7_9NOCA</name>
<evidence type="ECO:0000313" key="2">
    <source>
        <dbReference type="EMBL" id="QVI24277.1"/>
    </source>
</evidence>
<sequence>MIAGLSFAAFDIETANPSWGSICSIGVATVRDGRLVSARSWLCRPPSALDHFAERNVQIHGIRPGMVSDAPAFAQRLPEVLREVGDLPVVAHNAKFDMGNVHRACGYSGVTTPDWRFGCSCEWSRRQLSTLANHKLKTVTRALGVELKSHHEAAADAAAAAEITIKLADLSGARNLTELARATGTRLGRMTHAGVVSCR</sequence>
<dbReference type="PANTHER" id="PTHR30231">
    <property type="entry name" value="DNA POLYMERASE III SUBUNIT EPSILON"/>
    <property type="match status" value="1"/>
</dbReference>
<dbReference type="Pfam" id="PF00929">
    <property type="entry name" value="RNase_T"/>
    <property type="match status" value="1"/>
</dbReference>